<keyword evidence="2" id="KW-0812">Transmembrane</keyword>
<dbReference type="Proteomes" id="UP001305414">
    <property type="component" value="Unassembled WGS sequence"/>
</dbReference>
<gene>
    <name evidence="3" type="ORF">RRF57_001968</name>
</gene>
<evidence type="ECO:0000313" key="4">
    <source>
        <dbReference type="Proteomes" id="UP001305414"/>
    </source>
</evidence>
<protein>
    <submittedName>
        <fullName evidence="3">Uncharacterized protein</fullName>
    </submittedName>
</protein>
<evidence type="ECO:0000256" key="2">
    <source>
        <dbReference type="SAM" id="Phobius"/>
    </source>
</evidence>
<keyword evidence="2" id="KW-1133">Transmembrane helix</keyword>
<dbReference type="AlphaFoldDB" id="A0AAN7UDT4"/>
<keyword evidence="4" id="KW-1185">Reference proteome</keyword>
<name>A0AAN7UDT4_9PEZI</name>
<sequence>MSIAPNAVIAILVVFIFTGIGLLVWKGKQLVEHFAHAMFTARRAQREQDQDQELEQQSPRHRRRSSESVEANV</sequence>
<dbReference type="EMBL" id="JAWHQM010000003">
    <property type="protein sequence ID" value="KAK5626253.1"/>
    <property type="molecule type" value="Genomic_DNA"/>
</dbReference>
<comment type="caution">
    <text evidence="3">The sequence shown here is derived from an EMBL/GenBank/DDBJ whole genome shotgun (WGS) entry which is preliminary data.</text>
</comment>
<keyword evidence="2" id="KW-0472">Membrane</keyword>
<feature type="region of interest" description="Disordered" evidence="1">
    <location>
        <begin position="45"/>
        <end position="73"/>
    </location>
</feature>
<accession>A0AAN7UDT4</accession>
<evidence type="ECO:0000256" key="1">
    <source>
        <dbReference type="SAM" id="MobiDB-lite"/>
    </source>
</evidence>
<evidence type="ECO:0000313" key="3">
    <source>
        <dbReference type="EMBL" id="KAK5626253.1"/>
    </source>
</evidence>
<reference evidence="3 4" key="1">
    <citation type="submission" date="2023-10" db="EMBL/GenBank/DDBJ databases">
        <title>Draft genome sequence of Xylaria bambusicola isolate GMP-LS, the root and basal stem rot pathogen of sugarcane in Indonesia.</title>
        <authorList>
            <person name="Selvaraj P."/>
            <person name="Muralishankar V."/>
            <person name="Muruganantham S."/>
            <person name="Sp S."/>
            <person name="Haryani S."/>
            <person name="Lau K.J.X."/>
            <person name="Naqvi N.I."/>
        </authorList>
    </citation>
    <scope>NUCLEOTIDE SEQUENCE [LARGE SCALE GENOMIC DNA]</scope>
    <source>
        <strain evidence="3">GMP-LS</strain>
    </source>
</reference>
<proteinExistence type="predicted"/>
<organism evidence="3 4">
    <name type="scientific">Xylaria bambusicola</name>
    <dbReference type="NCBI Taxonomy" id="326684"/>
    <lineage>
        <taxon>Eukaryota</taxon>
        <taxon>Fungi</taxon>
        <taxon>Dikarya</taxon>
        <taxon>Ascomycota</taxon>
        <taxon>Pezizomycotina</taxon>
        <taxon>Sordariomycetes</taxon>
        <taxon>Xylariomycetidae</taxon>
        <taxon>Xylariales</taxon>
        <taxon>Xylariaceae</taxon>
        <taxon>Xylaria</taxon>
    </lineage>
</organism>
<feature type="transmembrane region" description="Helical" evidence="2">
    <location>
        <begin position="6"/>
        <end position="25"/>
    </location>
</feature>